<organism evidence="3">
    <name type="scientific">marine sediment metagenome</name>
    <dbReference type="NCBI Taxonomy" id="412755"/>
    <lineage>
        <taxon>unclassified sequences</taxon>
        <taxon>metagenomes</taxon>
        <taxon>ecological metagenomes</taxon>
    </lineage>
</organism>
<reference evidence="3" key="1">
    <citation type="journal article" date="2015" name="Nature">
        <title>Complex archaea that bridge the gap between prokaryotes and eukaryotes.</title>
        <authorList>
            <person name="Spang A."/>
            <person name="Saw J.H."/>
            <person name="Jorgensen S.L."/>
            <person name="Zaremba-Niedzwiedzka K."/>
            <person name="Martijn J."/>
            <person name="Lind A.E."/>
            <person name="van Eijk R."/>
            <person name="Schleper C."/>
            <person name="Guy L."/>
            <person name="Ettema T.J."/>
        </authorList>
    </citation>
    <scope>NUCLEOTIDE SEQUENCE</scope>
</reference>
<comment type="caution">
    <text evidence="3">The sequence shown here is derived from an EMBL/GenBank/DDBJ whole genome shotgun (WGS) entry which is preliminary data.</text>
</comment>
<dbReference type="InterPro" id="IPR050595">
    <property type="entry name" value="Bact_response_regulator"/>
</dbReference>
<dbReference type="SMART" id="SM00448">
    <property type="entry name" value="REC"/>
    <property type="match status" value="1"/>
</dbReference>
<dbReference type="AlphaFoldDB" id="A0A0F9AMR5"/>
<dbReference type="PANTHER" id="PTHR44591">
    <property type="entry name" value="STRESS RESPONSE REGULATOR PROTEIN 1"/>
    <property type="match status" value="1"/>
</dbReference>
<evidence type="ECO:0000313" key="3">
    <source>
        <dbReference type="EMBL" id="KKK99590.1"/>
    </source>
</evidence>
<evidence type="ECO:0000256" key="1">
    <source>
        <dbReference type="ARBA" id="ARBA00022553"/>
    </source>
</evidence>
<dbReference type="EMBL" id="LAZR01045139">
    <property type="protein sequence ID" value="KKK99590.1"/>
    <property type="molecule type" value="Genomic_DNA"/>
</dbReference>
<feature type="domain" description="Response regulatory" evidence="2">
    <location>
        <begin position="25"/>
        <end position="142"/>
    </location>
</feature>
<dbReference type="GO" id="GO:0000160">
    <property type="term" value="P:phosphorelay signal transduction system"/>
    <property type="evidence" value="ECO:0007669"/>
    <property type="project" value="InterPro"/>
</dbReference>
<dbReference type="PROSITE" id="PS50110">
    <property type="entry name" value="RESPONSE_REGULATORY"/>
    <property type="match status" value="1"/>
</dbReference>
<feature type="non-terminal residue" evidence="3">
    <location>
        <position position="1"/>
    </location>
</feature>
<dbReference type="InterPro" id="IPR001789">
    <property type="entry name" value="Sig_transdc_resp-reg_receiver"/>
</dbReference>
<gene>
    <name evidence="3" type="ORF">LCGC14_2631220</name>
</gene>
<proteinExistence type="predicted"/>
<keyword evidence="1" id="KW-0597">Phosphoprotein</keyword>
<dbReference type="SUPFAM" id="SSF52172">
    <property type="entry name" value="CheY-like"/>
    <property type="match status" value="1"/>
</dbReference>
<dbReference type="Pfam" id="PF00072">
    <property type="entry name" value="Response_reg"/>
    <property type="match status" value="1"/>
</dbReference>
<sequence>PQIKEDQDWKTEVPKAKEAAGGKETILLVEDEESLRGLAAKVLRKQGHTVIEAANGIEALETMAASGQPEIDLLITDVIMPGMGGRELAGKLLEKYPGIKVLYISGYTDNAIVHHGVLAEGVSFLPKPFSPISLAQKVRDTLDKN</sequence>
<evidence type="ECO:0000259" key="2">
    <source>
        <dbReference type="PROSITE" id="PS50110"/>
    </source>
</evidence>
<accession>A0A0F9AMR5</accession>
<protein>
    <recommendedName>
        <fullName evidence="2">Response regulatory domain-containing protein</fullName>
    </recommendedName>
</protein>
<name>A0A0F9AMR5_9ZZZZ</name>
<dbReference type="Gene3D" id="3.40.50.2300">
    <property type="match status" value="1"/>
</dbReference>
<dbReference type="PANTHER" id="PTHR44591:SF21">
    <property type="entry name" value="TWO-COMPONENT RESPONSE REGULATOR"/>
    <property type="match status" value="1"/>
</dbReference>
<dbReference type="InterPro" id="IPR011006">
    <property type="entry name" value="CheY-like_superfamily"/>
</dbReference>